<dbReference type="PANTHER" id="PTHR30438">
    <property type="entry name" value="36 KDA ANTIGEN-RELATED"/>
    <property type="match status" value="1"/>
</dbReference>
<sequence>MLSRWKAALGVGFVAACSGAYFLSQPTPAAPPAGVVRATEIPIAPEVGGQVAAIKVRKGDHVQAGDVIAELSAVELTAAVAQARAELNAATANRNNVYVGVRAEKVAALAAEIAKAKSRLAYVEGQLVRASALARNSFASQQAFDQARYEVAVARADVTEAEANHAGVVAGPTNEQRAIADAEVLATTAALLVIEQRQAKTKLRAPANGIVSVVVAEIGENIIPGQPVLVIQETGKPWLSFNVREDRLRGLSVGRIVQVAVSGASTKTMSAIVTELRPLGSFATWQAERAVGDHDLNTLRLRIEPQGDPTGLEPGMAVWLSS</sequence>
<dbReference type="Gene3D" id="2.40.30.170">
    <property type="match status" value="1"/>
</dbReference>
<evidence type="ECO:0000313" key="2">
    <source>
        <dbReference type="EMBL" id="CAH2405778.1"/>
    </source>
</evidence>
<accession>A0ABN8K665</accession>
<dbReference type="Gene3D" id="2.40.50.100">
    <property type="match status" value="1"/>
</dbReference>
<name>A0ABN8K665_9HYPH</name>
<keyword evidence="1" id="KW-0732">Signal</keyword>
<comment type="caution">
    <text evidence="2">The sequence shown here is derived from an EMBL/GenBank/DDBJ whole genome shotgun (WGS) entry which is preliminary data.</text>
</comment>
<gene>
    <name evidence="2" type="ORF">MES5069_490081</name>
</gene>
<feature type="chain" id="PRO_5046532089" evidence="1">
    <location>
        <begin position="30"/>
        <end position="322"/>
    </location>
</feature>
<reference evidence="2 3" key="1">
    <citation type="submission" date="2022-03" db="EMBL/GenBank/DDBJ databases">
        <authorList>
            <person name="Brunel B."/>
        </authorList>
    </citation>
    <scope>NUCLEOTIDE SEQUENCE [LARGE SCALE GENOMIC DNA]</scope>
    <source>
        <strain evidence="2">STM5069sample</strain>
    </source>
</reference>
<dbReference type="SUPFAM" id="SSF111369">
    <property type="entry name" value="HlyD-like secretion proteins"/>
    <property type="match status" value="1"/>
</dbReference>
<protein>
    <submittedName>
        <fullName evidence="2">Biotin_lipoyl_2 domain-containing protein</fullName>
    </submittedName>
</protein>
<organism evidence="2 3">
    <name type="scientific">Mesorhizobium escarrei</name>
    <dbReference type="NCBI Taxonomy" id="666018"/>
    <lineage>
        <taxon>Bacteria</taxon>
        <taxon>Pseudomonadati</taxon>
        <taxon>Pseudomonadota</taxon>
        <taxon>Alphaproteobacteria</taxon>
        <taxon>Hyphomicrobiales</taxon>
        <taxon>Phyllobacteriaceae</taxon>
        <taxon>Mesorhizobium</taxon>
    </lineage>
</organism>
<evidence type="ECO:0000256" key="1">
    <source>
        <dbReference type="SAM" id="SignalP"/>
    </source>
</evidence>
<feature type="signal peptide" evidence="1">
    <location>
        <begin position="1"/>
        <end position="29"/>
    </location>
</feature>
<dbReference type="Gene3D" id="1.10.287.470">
    <property type="entry name" value="Helix hairpin bin"/>
    <property type="match status" value="2"/>
</dbReference>
<dbReference type="RefSeq" id="WP_254020531.1">
    <property type="nucleotide sequence ID" value="NZ_CAKXZT010000145.1"/>
</dbReference>
<evidence type="ECO:0000313" key="3">
    <source>
        <dbReference type="Proteomes" id="UP001153050"/>
    </source>
</evidence>
<dbReference type="PANTHER" id="PTHR30438:SF2">
    <property type="entry name" value="MEMBRANE PROTEIN"/>
    <property type="match status" value="1"/>
</dbReference>
<dbReference type="PROSITE" id="PS51257">
    <property type="entry name" value="PROKAR_LIPOPROTEIN"/>
    <property type="match status" value="1"/>
</dbReference>
<proteinExistence type="predicted"/>
<keyword evidence="3" id="KW-1185">Reference proteome</keyword>
<dbReference type="EMBL" id="CAKXZT010000145">
    <property type="protein sequence ID" value="CAH2405778.1"/>
    <property type="molecule type" value="Genomic_DNA"/>
</dbReference>
<dbReference type="Proteomes" id="UP001153050">
    <property type="component" value="Unassembled WGS sequence"/>
</dbReference>